<dbReference type="Pfam" id="PF00005">
    <property type="entry name" value="ABC_tran"/>
    <property type="match status" value="1"/>
</dbReference>
<dbReference type="EMBL" id="CP025746">
    <property type="protein sequence ID" value="QAA32185.1"/>
    <property type="molecule type" value="Genomic_DNA"/>
</dbReference>
<feature type="domain" description="ABC transporter" evidence="5">
    <location>
        <begin position="4"/>
        <end position="234"/>
    </location>
</feature>
<dbReference type="PROSITE" id="PS50893">
    <property type="entry name" value="ABC_TRANSPORTER_2"/>
    <property type="match status" value="1"/>
</dbReference>
<name>A0A410DT10_9CLOT</name>
<dbReference type="PANTHER" id="PTHR43335:SF4">
    <property type="entry name" value="ABC TRANSPORTER, ATP-BINDING PROTEIN"/>
    <property type="match status" value="1"/>
</dbReference>
<protein>
    <submittedName>
        <fullName evidence="6">ABC transporter ATP-binding protein</fullName>
    </submittedName>
</protein>
<dbReference type="PANTHER" id="PTHR43335">
    <property type="entry name" value="ABC TRANSPORTER, ATP-BINDING PROTEIN"/>
    <property type="match status" value="1"/>
</dbReference>
<dbReference type="SUPFAM" id="SSF52540">
    <property type="entry name" value="P-loop containing nucleoside triphosphate hydrolases"/>
    <property type="match status" value="1"/>
</dbReference>
<dbReference type="InterPro" id="IPR027417">
    <property type="entry name" value="P-loop_NTPase"/>
</dbReference>
<dbReference type="GO" id="GO:0005524">
    <property type="term" value="F:ATP binding"/>
    <property type="evidence" value="ECO:0007669"/>
    <property type="project" value="UniProtKB-KW"/>
</dbReference>
<keyword evidence="3" id="KW-0547">Nucleotide-binding</keyword>
<gene>
    <name evidence="6" type="ORF">C1I91_11310</name>
</gene>
<keyword evidence="2" id="KW-0813">Transport</keyword>
<evidence type="ECO:0000256" key="1">
    <source>
        <dbReference type="ARBA" id="ARBA00005417"/>
    </source>
</evidence>
<dbReference type="OrthoDB" id="9804819at2"/>
<organism evidence="6 7">
    <name type="scientific">Clostridium manihotivorum</name>
    <dbReference type="NCBI Taxonomy" id="2320868"/>
    <lineage>
        <taxon>Bacteria</taxon>
        <taxon>Bacillati</taxon>
        <taxon>Bacillota</taxon>
        <taxon>Clostridia</taxon>
        <taxon>Eubacteriales</taxon>
        <taxon>Clostridiaceae</taxon>
        <taxon>Clostridium</taxon>
    </lineage>
</organism>
<evidence type="ECO:0000256" key="3">
    <source>
        <dbReference type="ARBA" id="ARBA00022741"/>
    </source>
</evidence>
<evidence type="ECO:0000259" key="5">
    <source>
        <dbReference type="PROSITE" id="PS50893"/>
    </source>
</evidence>
<evidence type="ECO:0000313" key="7">
    <source>
        <dbReference type="Proteomes" id="UP000286268"/>
    </source>
</evidence>
<keyword evidence="7" id="KW-1185">Reference proteome</keyword>
<evidence type="ECO:0000256" key="4">
    <source>
        <dbReference type="ARBA" id="ARBA00022840"/>
    </source>
</evidence>
<reference evidence="6 7" key="1">
    <citation type="submission" date="2018-01" db="EMBL/GenBank/DDBJ databases">
        <title>Genome Sequencing and Assembly of Anaerobacter polyendosporus strain CT4.</title>
        <authorList>
            <person name="Tachaapaikoon C."/>
            <person name="Sutheeworapong S."/>
            <person name="Jenjaroenpun P."/>
            <person name="Wongsurawat T."/>
            <person name="Nookeaw I."/>
            <person name="Cheawchanlertfa P."/>
            <person name="Kosugi A."/>
            <person name="Cheevadhanarak S."/>
            <person name="Ratanakhanokchai K."/>
        </authorList>
    </citation>
    <scope>NUCLEOTIDE SEQUENCE [LARGE SCALE GENOMIC DNA]</scope>
    <source>
        <strain evidence="6 7">CT4</strain>
    </source>
</reference>
<dbReference type="SMART" id="SM00382">
    <property type="entry name" value="AAA"/>
    <property type="match status" value="1"/>
</dbReference>
<dbReference type="KEGG" id="cmah:C1I91_11310"/>
<dbReference type="InterPro" id="IPR003439">
    <property type="entry name" value="ABC_transporter-like_ATP-bd"/>
</dbReference>
<accession>A0A410DT10</accession>
<sequence length="314" mass="35549">MSMIQTKDLNKRYGSKNSVSNINLTANEGEIYGFLGLNGAGKTTTMRMLLKMIRPTSGEIYYSGQSISKLPSEFWNQVGYLIETPHAYPNFTVEENLILYAKQRLIQSSEIKKRIDDISQQLLLDAYRQVKVKDLSLGNNQKVGLAKALIHKPKILLLDEPTNGLDPEGLVAVRQALLSMARNGTTIFISSHLLDEMEKLVNRIGILASGRLLQELSFSEFEGCREAKLYIKVEESVKNLTDYLTTKHLQCTSVSESEILVSGVPINQYSALLHQLEQQKLKPMIFKPVKESLEEFFLRTIKEMHNYETAMVND</sequence>
<dbReference type="GO" id="GO:0016887">
    <property type="term" value="F:ATP hydrolysis activity"/>
    <property type="evidence" value="ECO:0007669"/>
    <property type="project" value="InterPro"/>
</dbReference>
<dbReference type="Gene3D" id="3.40.50.300">
    <property type="entry name" value="P-loop containing nucleotide triphosphate hydrolases"/>
    <property type="match status" value="1"/>
</dbReference>
<dbReference type="Proteomes" id="UP000286268">
    <property type="component" value="Chromosome"/>
</dbReference>
<dbReference type="AlphaFoldDB" id="A0A410DT10"/>
<comment type="similarity">
    <text evidence="1">Belongs to the ABC transporter superfamily.</text>
</comment>
<evidence type="ECO:0000313" key="6">
    <source>
        <dbReference type="EMBL" id="QAA32185.1"/>
    </source>
</evidence>
<dbReference type="RefSeq" id="WP_128212975.1">
    <property type="nucleotide sequence ID" value="NZ_CP025746.1"/>
</dbReference>
<evidence type="ECO:0000256" key="2">
    <source>
        <dbReference type="ARBA" id="ARBA00022448"/>
    </source>
</evidence>
<dbReference type="InterPro" id="IPR003593">
    <property type="entry name" value="AAA+_ATPase"/>
</dbReference>
<keyword evidence="4 6" id="KW-0067">ATP-binding</keyword>
<proteinExistence type="inferred from homology"/>